<evidence type="ECO:0000256" key="1">
    <source>
        <dbReference type="ARBA" id="ARBA00004141"/>
    </source>
</evidence>
<dbReference type="Pfam" id="PF00420">
    <property type="entry name" value="Oxidored_q2"/>
    <property type="match status" value="1"/>
</dbReference>
<evidence type="ECO:0000256" key="5">
    <source>
        <dbReference type="ARBA" id="ARBA00022967"/>
    </source>
</evidence>
<evidence type="ECO:0000256" key="3">
    <source>
        <dbReference type="ARBA" id="ARBA00016612"/>
    </source>
</evidence>
<feature type="transmembrane region" description="Helical" evidence="11">
    <location>
        <begin position="6"/>
        <end position="23"/>
    </location>
</feature>
<feature type="transmembrane region" description="Helical" evidence="11">
    <location>
        <begin position="58"/>
        <end position="82"/>
    </location>
</feature>
<keyword evidence="7" id="KW-0520">NAD</keyword>
<keyword evidence="8 11" id="KW-0472">Membrane</keyword>
<proteinExistence type="inferred from homology"/>
<comment type="catalytic activity">
    <reaction evidence="10">
        <text>a ubiquinone + NADH + 5 H(+)(in) = a ubiquinol + NAD(+) + 4 H(+)(out)</text>
        <dbReference type="Rhea" id="RHEA:29091"/>
        <dbReference type="Rhea" id="RHEA-COMP:9565"/>
        <dbReference type="Rhea" id="RHEA-COMP:9566"/>
        <dbReference type="ChEBI" id="CHEBI:15378"/>
        <dbReference type="ChEBI" id="CHEBI:16389"/>
        <dbReference type="ChEBI" id="CHEBI:17976"/>
        <dbReference type="ChEBI" id="CHEBI:57540"/>
        <dbReference type="ChEBI" id="CHEBI:57945"/>
        <dbReference type="EC" id="7.1.1.2"/>
    </reaction>
</comment>
<feature type="transmembrane region" description="Helical" evidence="11">
    <location>
        <begin position="30"/>
        <end position="52"/>
    </location>
</feature>
<dbReference type="RefSeq" id="YP_009443909.1">
    <property type="nucleotide sequence ID" value="NC_036365.1"/>
</dbReference>
<evidence type="ECO:0000256" key="4">
    <source>
        <dbReference type="ARBA" id="ARBA00022692"/>
    </source>
</evidence>
<evidence type="ECO:0000256" key="9">
    <source>
        <dbReference type="ARBA" id="ARBA00031586"/>
    </source>
</evidence>
<keyword evidence="6 11" id="KW-1133">Transmembrane helix</keyword>
<dbReference type="InterPro" id="IPR039428">
    <property type="entry name" value="NUOK/Mnh_C1-like"/>
</dbReference>
<evidence type="ECO:0000256" key="6">
    <source>
        <dbReference type="ARBA" id="ARBA00022989"/>
    </source>
</evidence>
<comment type="subcellular location">
    <subcellularLocation>
        <location evidence="1">Membrane</location>
        <topology evidence="1">Multi-pass membrane protein</topology>
    </subcellularLocation>
</comment>
<reference evidence="12" key="1">
    <citation type="journal article" date="2017" name="Mol. Phylogenet. Evol.">
        <title>Mitochondrial phylogenomics and genome rearrangements in the barklice (Insecta: Psocodea).</title>
        <authorList>
            <person name="Yoshizawa K."/>
            <person name="Johnson K.P."/>
            <person name="Sweet A.D."/>
            <person name="Yao I."/>
            <person name="Ferreira R.L."/>
            <person name="Cameron S.L."/>
        </authorList>
    </citation>
    <scope>NUCLEOTIDE SEQUENCE</scope>
</reference>
<geneLocation type="mitochondrion" evidence="12"/>
<evidence type="ECO:0000256" key="8">
    <source>
        <dbReference type="ARBA" id="ARBA00023136"/>
    </source>
</evidence>
<evidence type="ECO:0000256" key="11">
    <source>
        <dbReference type="SAM" id="Phobius"/>
    </source>
</evidence>
<dbReference type="CTD" id="4539"/>
<keyword evidence="5" id="KW-1278">Translocase</keyword>
<name>A0A343QCI3_9NEOP</name>
<organism evidence="12">
    <name type="scientific">Speleketor irwini</name>
    <dbReference type="NCBI Taxonomy" id="342007"/>
    <lineage>
        <taxon>Eukaryota</taxon>
        <taxon>Metazoa</taxon>
        <taxon>Ecdysozoa</taxon>
        <taxon>Arthropoda</taxon>
        <taxon>Hexapoda</taxon>
        <taxon>Insecta</taxon>
        <taxon>Pterygota</taxon>
        <taxon>Neoptera</taxon>
        <taxon>Paraneoptera</taxon>
        <taxon>Psocodea</taxon>
        <taxon>Trogiomorpha</taxon>
        <taxon>Prionoglaridetae</taxon>
        <taxon>Prionoglarididae</taxon>
        <taxon>Speleketor</taxon>
    </lineage>
</organism>
<gene>
    <name evidence="12" type="primary">ND4L</name>
</gene>
<evidence type="ECO:0000256" key="10">
    <source>
        <dbReference type="ARBA" id="ARBA00049551"/>
    </source>
</evidence>
<dbReference type="GO" id="GO:0016020">
    <property type="term" value="C:membrane"/>
    <property type="evidence" value="ECO:0007669"/>
    <property type="project" value="UniProtKB-SubCell"/>
</dbReference>
<accession>A0A343QCI3</accession>
<dbReference type="AlphaFoldDB" id="A0A343QCI3"/>
<keyword evidence="12" id="KW-0496">Mitochondrion</keyword>
<dbReference type="Gene3D" id="1.10.287.3510">
    <property type="match status" value="1"/>
</dbReference>
<comment type="similarity">
    <text evidence="2">Belongs to the complex I subunit 4L family.</text>
</comment>
<protein>
    <recommendedName>
        <fullName evidence="3">NADH-ubiquinone oxidoreductase chain 4L</fullName>
    </recommendedName>
    <alternativeName>
        <fullName evidence="9">NADH dehydrogenase subunit 4L</fullName>
    </alternativeName>
</protein>
<evidence type="ECO:0000256" key="7">
    <source>
        <dbReference type="ARBA" id="ARBA00023027"/>
    </source>
</evidence>
<sequence>MLKEMGLILSVMVCLGGLSSFVYNRLHLLVMLISLEFISLGIFMFMSIYLNVLSMDLYFLMVFLTFVVCEGALGVSLLVSMIRSYGSDYMQLLDFLKC</sequence>
<evidence type="ECO:0000313" key="12">
    <source>
        <dbReference type="EMBL" id="ATU07130.1"/>
    </source>
</evidence>
<keyword evidence="4 11" id="KW-0812">Transmembrane</keyword>
<dbReference type="GeneID" id="35094396"/>
<dbReference type="EMBL" id="MG255142">
    <property type="protein sequence ID" value="ATU07130.1"/>
    <property type="molecule type" value="Genomic_DNA"/>
</dbReference>
<dbReference type="GO" id="GO:0008137">
    <property type="term" value="F:NADH dehydrogenase (ubiquinone) activity"/>
    <property type="evidence" value="ECO:0007669"/>
    <property type="project" value="UniProtKB-EC"/>
</dbReference>
<evidence type="ECO:0000256" key="2">
    <source>
        <dbReference type="ARBA" id="ARBA00010519"/>
    </source>
</evidence>